<reference evidence="1 2" key="1">
    <citation type="journal article" date="2012" name="Genome Biol.">
        <title>Genome and low-iron response of an oceanic diatom adapted to chronic iron limitation.</title>
        <authorList>
            <person name="Lommer M."/>
            <person name="Specht M."/>
            <person name="Roy A.S."/>
            <person name="Kraemer L."/>
            <person name="Andreson R."/>
            <person name="Gutowska M.A."/>
            <person name="Wolf J."/>
            <person name="Bergner S.V."/>
            <person name="Schilhabel M.B."/>
            <person name="Klostermeier U.C."/>
            <person name="Beiko R.G."/>
            <person name="Rosenstiel P."/>
            <person name="Hippler M."/>
            <person name="Laroche J."/>
        </authorList>
    </citation>
    <scope>NUCLEOTIDE SEQUENCE [LARGE SCALE GENOMIC DNA]</scope>
    <source>
        <strain evidence="1 2">CCMP1005</strain>
    </source>
</reference>
<name>K0TPV4_THAOC</name>
<dbReference type="AlphaFoldDB" id="K0TPV4"/>
<accession>K0TPV4</accession>
<proteinExistence type="predicted"/>
<dbReference type="Proteomes" id="UP000266841">
    <property type="component" value="Unassembled WGS sequence"/>
</dbReference>
<dbReference type="EMBL" id="AGNL01003231">
    <property type="protein sequence ID" value="EJK74952.1"/>
    <property type="molecule type" value="Genomic_DNA"/>
</dbReference>
<evidence type="ECO:0000313" key="1">
    <source>
        <dbReference type="EMBL" id="EJK74952.1"/>
    </source>
</evidence>
<sequence>MFTRCARLLNQEVRIAMPLIRLWVATTDLMETEWGRRTHMLVILLNPTHYLLTTSIVMYRARDRTHSPQFVLT</sequence>
<gene>
    <name evidence="1" type="ORF">THAOC_03342</name>
</gene>
<organism evidence="1 2">
    <name type="scientific">Thalassiosira oceanica</name>
    <name type="common">Marine diatom</name>
    <dbReference type="NCBI Taxonomy" id="159749"/>
    <lineage>
        <taxon>Eukaryota</taxon>
        <taxon>Sar</taxon>
        <taxon>Stramenopiles</taxon>
        <taxon>Ochrophyta</taxon>
        <taxon>Bacillariophyta</taxon>
        <taxon>Coscinodiscophyceae</taxon>
        <taxon>Thalassiosirophycidae</taxon>
        <taxon>Thalassiosirales</taxon>
        <taxon>Thalassiosiraceae</taxon>
        <taxon>Thalassiosira</taxon>
    </lineage>
</organism>
<comment type="caution">
    <text evidence="1">The sequence shown here is derived from an EMBL/GenBank/DDBJ whole genome shotgun (WGS) entry which is preliminary data.</text>
</comment>
<keyword evidence="2" id="KW-1185">Reference proteome</keyword>
<evidence type="ECO:0000313" key="2">
    <source>
        <dbReference type="Proteomes" id="UP000266841"/>
    </source>
</evidence>
<protein>
    <submittedName>
        <fullName evidence="1">Uncharacterized protein</fullName>
    </submittedName>
</protein>